<dbReference type="RefSeq" id="WP_344001823.1">
    <property type="nucleotide sequence ID" value="NZ_BAAAGU010000032.1"/>
</dbReference>
<accession>A0ABP3SMF2</accession>
<evidence type="ECO:0000313" key="2">
    <source>
        <dbReference type="EMBL" id="GAA0652222.1"/>
    </source>
</evidence>
<keyword evidence="1" id="KW-0472">Membrane</keyword>
<feature type="transmembrane region" description="Helical" evidence="1">
    <location>
        <begin position="102"/>
        <end position="123"/>
    </location>
</feature>
<proteinExistence type="predicted"/>
<evidence type="ECO:0000313" key="3">
    <source>
        <dbReference type="Proteomes" id="UP001500724"/>
    </source>
</evidence>
<keyword evidence="3" id="KW-1185">Reference proteome</keyword>
<dbReference type="Proteomes" id="UP001500724">
    <property type="component" value="Unassembled WGS sequence"/>
</dbReference>
<sequence length="124" mass="14186">MRRGERETPPDGLGSALAERVEGYLLAHTHHEQAHREAESLCARLPWLTTAQAEDVTRQYVRQRIELTRRMLQMTLERADQLRGEYEARYTVLRRDLLRRHAAFACAVVVCSAALSTAVCLLAR</sequence>
<comment type="caution">
    <text evidence="2">The sequence shown here is derived from an EMBL/GenBank/DDBJ whole genome shotgun (WGS) entry which is preliminary data.</text>
</comment>
<keyword evidence="1" id="KW-1133">Transmembrane helix</keyword>
<evidence type="ECO:0000256" key="1">
    <source>
        <dbReference type="SAM" id="Phobius"/>
    </source>
</evidence>
<dbReference type="EMBL" id="BAAAGU010000032">
    <property type="protein sequence ID" value="GAA0652222.1"/>
    <property type="molecule type" value="Genomic_DNA"/>
</dbReference>
<reference evidence="3" key="1">
    <citation type="journal article" date="2019" name="Int. J. Syst. Evol. Microbiol.">
        <title>The Global Catalogue of Microorganisms (GCM) 10K type strain sequencing project: providing services to taxonomists for standard genome sequencing and annotation.</title>
        <authorList>
            <consortium name="The Broad Institute Genomics Platform"/>
            <consortium name="The Broad Institute Genome Sequencing Center for Infectious Disease"/>
            <person name="Wu L."/>
            <person name="Ma J."/>
        </authorList>
    </citation>
    <scope>NUCLEOTIDE SEQUENCE [LARGE SCALE GENOMIC DNA]</scope>
    <source>
        <strain evidence="3">JCM 10367</strain>
    </source>
</reference>
<gene>
    <name evidence="2" type="ORF">GCM10009535_33200</name>
</gene>
<name>A0ABP3SMF2_9ACTN</name>
<organism evidence="2 3">
    <name type="scientific">Streptomyces thermocarboxydovorans</name>
    <dbReference type="NCBI Taxonomy" id="59298"/>
    <lineage>
        <taxon>Bacteria</taxon>
        <taxon>Bacillati</taxon>
        <taxon>Actinomycetota</taxon>
        <taxon>Actinomycetes</taxon>
        <taxon>Kitasatosporales</taxon>
        <taxon>Streptomycetaceae</taxon>
        <taxon>Streptomyces</taxon>
    </lineage>
</organism>
<protein>
    <submittedName>
        <fullName evidence="2">Uncharacterized protein</fullName>
    </submittedName>
</protein>
<keyword evidence="1" id="KW-0812">Transmembrane</keyword>